<comment type="similarity">
    <text evidence="1">Belongs to the short-chain dehydrogenases/reductases (SDR) family.</text>
</comment>
<protein>
    <recommendedName>
        <fullName evidence="11">Clavaminate synthase-like protein</fullName>
    </recommendedName>
</protein>
<evidence type="ECO:0000256" key="2">
    <source>
        <dbReference type="ARBA" id="ARBA00022737"/>
    </source>
</evidence>
<evidence type="ECO:0000259" key="6">
    <source>
        <dbReference type="Pfam" id="PF03171"/>
    </source>
</evidence>
<sequence length="908" mass="98426">MAPKIDVLSGASNVTIQGSQFNSTQIVGQSLIIDPALEILHKYQALEATHTSKTAASAPKCKPGTRARAVEDIMRWATGLGFVSTSAPGPDSEKSSRRSVGWGSIFFSTRVQGLDDEAPFVATIVSQLIADCPALNSSVLESIRSNPTIFEQSLDLQLEKLVLDQFASIPPAQSTVPKILIVDGLDECRIQEQRKRILQLLHCLVTSPFSFRVIIASRPEFDLRTAFSRKPFKLNAKILHLEEYDAYWDIYNLLSDEFLRIRETHPAKESLPSDWPDKRTESTFDEIPVIDIADAYTGDPSARRYLADQIRDACVNGFFSLPDATKTELDIHKSANFKGYTALLGENTDVTGNGDLHEGFDMGYEPKKPSDTASQTPNASNSVMSGENVWPEGLPGFRDAVLEYYHSALDLGRTLFPLFALALDLPEDWFADKCFTILWQDKAGGLQVKNTSDKWIDAVPIPGTVVVNYCWADDVFKSTPHRVINRSGHERYSIPLFFGTNYDVLLEPISTCISPDCTPKYEVSLSTVQACMSDVILQKGVRPGASNDRSPSTSVQGAGGSGSGTPALVQQQATAAAASAQQLEHAIPAPIGVASELPAVAQTGLSAISGPWNTSPFNVEGMVVVITGGGTGDLFFALLFKCDAGCTDDYYLYLAIGFVKKFDRIIPLQGDITDRGSLLKLAETVKARHGYVDLLVNNAGIAKNLYPHPLPPPSSDSTPDIKAFQNTLWDCGTPQDFADVFATNVTAPYYTTVAFLDLLHQGNLRRQRLESPSSPVLVQLPYQTSQVLTVSSSGGFRIDSKVLSPSYTLSKAACTHLGKMLSNLLAPWAIRSNVLAPGVFPSEMTMSTAPGVKLDPLVLASTVPLKRTGTEEDMAGTILFLASRAGAYVNGAVWLVDGGRVSNIGSSY</sequence>
<evidence type="ECO:0000259" key="7">
    <source>
        <dbReference type="Pfam" id="PF14226"/>
    </source>
</evidence>
<keyword evidence="3" id="KW-0521">NADP</keyword>
<keyword evidence="2" id="KW-0677">Repeat</keyword>
<feature type="region of interest" description="Disordered" evidence="5">
    <location>
        <begin position="363"/>
        <end position="385"/>
    </location>
</feature>
<reference evidence="9" key="1">
    <citation type="submission" date="2022-06" db="EMBL/GenBank/DDBJ databases">
        <title>Genome Sequence of Candolleomyces eurysporus.</title>
        <authorList>
            <person name="Buettner E."/>
        </authorList>
    </citation>
    <scope>NUCLEOTIDE SEQUENCE</scope>
    <source>
        <strain evidence="9">VTCC 930004</strain>
    </source>
</reference>
<dbReference type="AlphaFoldDB" id="A0A9W8MBC7"/>
<feature type="domain" description="Non-haem dioxygenase N-terminal" evidence="7">
    <location>
        <begin position="317"/>
        <end position="392"/>
    </location>
</feature>
<feature type="domain" description="Isopenicillin N synthase-like Fe(2+) 2OG dioxygenase" evidence="6">
    <location>
        <begin position="433"/>
        <end position="499"/>
    </location>
</feature>
<dbReference type="InterPro" id="IPR056884">
    <property type="entry name" value="NPHP3-like_N"/>
</dbReference>
<evidence type="ECO:0000256" key="4">
    <source>
        <dbReference type="ARBA" id="ARBA00023002"/>
    </source>
</evidence>
<feature type="compositionally biased region" description="Polar residues" evidence="5">
    <location>
        <begin position="371"/>
        <end position="385"/>
    </location>
</feature>
<dbReference type="Gene3D" id="2.60.120.330">
    <property type="entry name" value="B-lactam Antibiotic, Isopenicillin N Synthase, Chain"/>
    <property type="match status" value="2"/>
</dbReference>
<dbReference type="CDD" id="cd05233">
    <property type="entry name" value="SDR_c"/>
    <property type="match status" value="1"/>
</dbReference>
<dbReference type="Pfam" id="PF03171">
    <property type="entry name" value="2OG-FeII_Oxy"/>
    <property type="match status" value="1"/>
</dbReference>
<dbReference type="PRINTS" id="PR00081">
    <property type="entry name" value="GDHRDH"/>
</dbReference>
<dbReference type="InterPro" id="IPR027443">
    <property type="entry name" value="IPNS-like_sf"/>
</dbReference>
<dbReference type="InterPro" id="IPR036291">
    <property type="entry name" value="NAD(P)-bd_dom_sf"/>
</dbReference>
<dbReference type="InterPro" id="IPR026992">
    <property type="entry name" value="DIOX_N"/>
</dbReference>
<evidence type="ECO:0000259" key="8">
    <source>
        <dbReference type="Pfam" id="PF24883"/>
    </source>
</evidence>
<dbReference type="SUPFAM" id="SSF51197">
    <property type="entry name" value="Clavaminate synthase-like"/>
    <property type="match status" value="1"/>
</dbReference>
<evidence type="ECO:0000256" key="5">
    <source>
        <dbReference type="SAM" id="MobiDB-lite"/>
    </source>
</evidence>
<dbReference type="Pfam" id="PF24883">
    <property type="entry name" value="NPHP3_N"/>
    <property type="match status" value="1"/>
</dbReference>
<feature type="compositionally biased region" description="Polar residues" evidence="5">
    <location>
        <begin position="547"/>
        <end position="556"/>
    </location>
</feature>
<dbReference type="Pfam" id="PF00106">
    <property type="entry name" value="adh_short"/>
    <property type="match status" value="1"/>
</dbReference>
<dbReference type="GO" id="GO:0016491">
    <property type="term" value="F:oxidoreductase activity"/>
    <property type="evidence" value="ECO:0007669"/>
    <property type="project" value="UniProtKB-KW"/>
</dbReference>
<proteinExistence type="inferred from homology"/>
<feature type="non-terminal residue" evidence="9">
    <location>
        <position position="908"/>
    </location>
</feature>
<name>A0A9W8MBC7_9AGAR</name>
<evidence type="ECO:0008006" key="11">
    <source>
        <dbReference type="Google" id="ProtNLM"/>
    </source>
</evidence>
<dbReference type="Pfam" id="PF13561">
    <property type="entry name" value="adh_short_C2"/>
    <property type="match status" value="1"/>
</dbReference>
<feature type="domain" description="Nephrocystin 3-like N-terminal" evidence="8">
    <location>
        <begin position="104"/>
        <end position="218"/>
    </location>
</feature>
<dbReference type="InterPro" id="IPR044861">
    <property type="entry name" value="IPNS-like_FE2OG_OXY"/>
</dbReference>
<keyword evidence="10" id="KW-1185">Reference proteome</keyword>
<evidence type="ECO:0000313" key="9">
    <source>
        <dbReference type="EMBL" id="KAJ2922434.1"/>
    </source>
</evidence>
<dbReference type="SUPFAM" id="SSF51735">
    <property type="entry name" value="NAD(P)-binding Rossmann-fold domains"/>
    <property type="match status" value="1"/>
</dbReference>
<evidence type="ECO:0000256" key="1">
    <source>
        <dbReference type="ARBA" id="ARBA00006484"/>
    </source>
</evidence>
<dbReference type="EMBL" id="JANBPK010001491">
    <property type="protein sequence ID" value="KAJ2922434.1"/>
    <property type="molecule type" value="Genomic_DNA"/>
</dbReference>
<dbReference type="Proteomes" id="UP001140091">
    <property type="component" value="Unassembled WGS sequence"/>
</dbReference>
<gene>
    <name evidence="9" type="ORF">H1R20_g14659</name>
</gene>
<dbReference type="PANTHER" id="PTHR43618:SF18">
    <property type="entry name" value="SHORT CHAIN DEHYDROGENASE_REDUCTASE FAMILY (AFU_ORTHOLOGUE AFUA_5G12480)"/>
    <property type="match status" value="1"/>
</dbReference>
<organism evidence="9 10">
    <name type="scientific">Candolleomyces eurysporus</name>
    <dbReference type="NCBI Taxonomy" id="2828524"/>
    <lineage>
        <taxon>Eukaryota</taxon>
        <taxon>Fungi</taxon>
        <taxon>Dikarya</taxon>
        <taxon>Basidiomycota</taxon>
        <taxon>Agaricomycotina</taxon>
        <taxon>Agaricomycetes</taxon>
        <taxon>Agaricomycetidae</taxon>
        <taxon>Agaricales</taxon>
        <taxon>Agaricineae</taxon>
        <taxon>Psathyrellaceae</taxon>
        <taxon>Candolleomyces</taxon>
    </lineage>
</organism>
<dbReference type="OrthoDB" id="2962696at2759"/>
<dbReference type="Pfam" id="PF14226">
    <property type="entry name" value="DIOX_N"/>
    <property type="match status" value="1"/>
</dbReference>
<accession>A0A9W8MBC7</accession>
<evidence type="ECO:0000313" key="10">
    <source>
        <dbReference type="Proteomes" id="UP001140091"/>
    </source>
</evidence>
<evidence type="ECO:0000256" key="3">
    <source>
        <dbReference type="ARBA" id="ARBA00022857"/>
    </source>
</evidence>
<feature type="region of interest" description="Disordered" evidence="5">
    <location>
        <begin position="542"/>
        <end position="566"/>
    </location>
</feature>
<comment type="caution">
    <text evidence="9">The sequence shown here is derived from an EMBL/GenBank/DDBJ whole genome shotgun (WGS) entry which is preliminary data.</text>
</comment>
<dbReference type="InterPro" id="IPR002347">
    <property type="entry name" value="SDR_fam"/>
</dbReference>
<dbReference type="InterPro" id="IPR052178">
    <property type="entry name" value="Sec_Metab_Biosynth_SDR"/>
</dbReference>
<keyword evidence="4" id="KW-0560">Oxidoreductase</keyword>
<dbReference type="PANTHER" id="PTHR43618">
    <property type="entry name" value="7-ALPHA-HYDROXYSTEROID DEHYDROGENASE"/>
    <property type="match status" value="1"/>
</dbReference>
<dbReference type="Gene3D" id="3.40.50.720">
    <property type="entry name" value="NAD(P)-binding Rossmann-like Domain"/>
    <property type="match status" value="1"/>
</dbReference>